<dbReference type="AlphaFoldDB" id="A0A392T8Z2"/>
<reference evidence="1 2" key="1">
    <citation type="journal article" date="2018" name="Front. Plant Sci.">
        <title>Red Clover (Trifolium pratense) and Zigzag Clover (T. medium) - A Picture of Genomic Similarities and Differences.</title>
        <authorList>
            <person name="Dluhosova J."/>
            <person name="Istvanek J."/>
            <person name="Nedelnik J."/>
            <person name="Repkova J."/>
        </authorList>
    </citation>
    <scope>NUCLEOTIDE SEQUENCE [LARGE SCALE GENOMIC DNA]</scope>
    <source>
        <strain evidence="2">cv. 10/8</strain>
        <tissue evidence="1">Leaf</tissue>
    </source>
</reference>
<dbReference type="Proteomes" id="UP000265520">
    <property type="component" value="Unassembled WGS sequence"/>
</dbReference>
<proteinExistence type="predicted"/>
<protein>
    <submittedName>
        <fullName evidence="1">Envelope-like protein</fullName>
    </submittedName>
</protein>
<evidence type="ECO:0000313" key="2">
    <source>
        <dbReference type="Proteomes" id="UP000265520"/>
    </source>
</evidence>
<name>A0A392T8Z2_9FABA</name>
<comment type="caution">
    <text evidence="1">The sequence shown here is derived from an EMBL/GenBank/DDBJ whole genome shotgun (WGS) entry which is preliminary data.</text>
</comment>
<accession>A0A392T8Z2</accession>
<sequence>MPSAKKKVAGKKIPQNVADAHKDNVSFHSLESVQRWKFVFHIRLALERELGKEALECEEVMNLIKEAGLLKTVWGIG</sequence>
<dbReference type="EMBL" id="LXQA010521682">
    <property type="protein sequence ID" value="MCI56984.1"/>
    <property type="molecule type" value="Genomic_DNA"/>
</dbReference>
<organism evidence="1 2">
    <name type="scientific">Trifolium medium</name>
    <dbReference type="NCBI Taxonomy" id="97028"/>
    <lineage>
        <taxon>Eukaryota</taxon>
        <taxon>Viridiplantae</taxon>
        <taxon>Streptophyta</taxon>
        <taxon>Embryophyta</taxon>
        <taxon>Tracheophyta</taxon>
        <taxon>Spermatophyta</taxon>
        <taxon>Magnoliopsida</taxon>
        <taxon>eudicotyledons</taxon>
        <taxon>Gunneridae</taxon>
        <taxon>Pentapetalae</taxon>
        <taxon>rosids</taxon>
        <taxon>fabids</taxon>
        <taxon>Fabales</taxon>
        <taxon>Fabaceae</taxon>
        <taxon>Papilionoideae</taxon>
        <taxon>50 kb inversion clade</taxon>
        <taxon>NPAAA clade</taxon>
        <taxon>Hologalegina</taxon>
        <taxon>IRL clade</taxon>
        <taxon>Trifolieae</taxon>
        <taxon>Trifolium</taxon>
    </lineage>
</organism>
<keyword evidence="2" id="KW-1185">Reference proteome</keyword>
<evidence type="ECO:0000313" key="1">
    <source>
        <dbReference type="EMBL" id="MCI56984.1"/>
    </source>
</evidence>
<feature type="non-terminal residue" evidence="1">
    <location>
        <position position="77"/>
    </location>
</feature>